<organism evidence="5 6">
    <name type="scientific">Phaeomoniella chlamydospora</name>
    <name type="common">Phaeoacremonium chlamydosporum</name>
    <dbReference type="NCBI Taxonomy" id="158046"/>
    <lineage>
        <taxon>Eukaryota</taxon>
        <taxon>Fungi</taxon>
        <taxon>Dikarya</taxon>
        <taxon>Ascomycota</taxon>
        <taxon>Pezizomycotina</taxon>
        <taxon>Eurotiomycetes</taxon>
        <taxon>Chaetothyriomycetidae</taxon>
        <taxon>Phaeomoniellales</taxon>
        <taxon>Phaeomoniellaceae</taxon>
        <taxon>Phaeomoniella</taxon>
    </lineage>
</organism>
<dbReference type="Proteomes" id="UP000053317">
    <property type="component" value="Unassembled WGS sequence"/>
</dbReference>
<dbReference type="PANTHER" id="PTHR10039:SF16">
    <property type="entry name" value="GPI INOSITOL-DEACYLASE"/>
    <property type="match status" value="1"/>
</dbReference>
<sequence>MISRFLSSRKKQGSSDHLPVDEGTSVAIRPTAERAYQSNDGKEVRTTERHASVISTFQHLPSVRLAPPLTHARSRSQDRDSDPLGLRLLFAPGSTASADIIFVHGLGGTSRYSWAKHRNLELFWPQNWLPSELDVGTTRIFSFGYNAHYHSAGSGGALNVMDFAKSLLYDMRYGSSEGGTLFALGQRPIIFVAHSMGGLVFKQAYLQARHDPEISHIAGAIQAVMFLSTPHRGSTLAPLLNKILNISIKHSTKQYITDLAKNAPFLEQINEQFRQVAPELQIFSFYETLPTPVGPRSMMVVEKDSSTLGYPGERSRPLDADHHHVCKFDSVEDPNYKSVCWALRDLVRSLRDCKSTGDTALVRSDFQKVESLLGIDISSEKDFHFFLDRKAEGTCDWILKEPKLRTWILSPTRSAILWVYAKPASGKSVISAYLANHLKESGVLSQYFFFRFGDQARRTPSAMLMSLAWQIASDVPVFRSALASLGASGTELRRSDWRNIWKRVFHGLLFTLELSSPLYWVIDAIDESESSSATLEMLATVSQSKAPIRVLVTSRTDAQISSLFEKMKDQIPAESLSADDCSTDITVFASESLRYIWWNTEVKDEVVERLAQDANGNFLWVHLVLEAVKECHTEEAVKEALERLPVGMSPLYKRMEDNIAPNSDTATKNLAYEILTWTIHARVPIPISELIQIFGSRFGSFLNIRKTISQLCGHFVIIDGDDRLSLVHQTAKEYLVQSSTLPFSVDTSVGHRKLFESCLSVFMDARLRTRFQHSPQSVSLEYRATSWAYHLHRCSTATDLNQALTLLAKFFQKISILQWVHVVASLGKLQLLADASRRITLYLQKKRALDAANAPTLHRLEEIEILERWSRDLLKILGKFGTHILQDPSAIYNCVAPFCPQHSAIYRTFGKQSQRALNVTPLPEEWDDCLARLHIPGRQAQANVIKCSGRYIAVLTNDTVSCWDSTTFEELQQFRQGEYIHCISLSTHGDRIASYGKHSTHVWSLASARLICKIPNISDGRALALVFSKDDSELLTATDLREVMRVSLDGGSCIWQRLDYSLLREVSTIEGTRMNSPTTLAFNHETNLLAVAYRMFPLTVWTLDPPAVIARCKRTQSTDGSVKQTWTGVRDLVWHPNDEEILGVFTDGCVFKWNPYEDTLQELSAEVTGMASQIDVSYDGMMFGTSDRGGTIRLFDYSSFSLVYKLSSEEIVTGISFSPDGRRFYDLRGSYCNIWEPNILIRLTAMDEQISESQSEVGSLAQSHQASEAFAENPVPVKVMLPRPHSKIICVGNDEGSVELFDQETGSYQEIGRSIAELSVEHLAWSADGSRLAYVELGSRVMVSTVSVTGASAHVQSDSTSTMVQGLKLREKTPEALYLALLQSKSMSIKHFALTVVLIFSSASANDLQRADTVLSHTFSKPKI</sequence>
<reference evidence="5 6" key="1">
    <citation type="submission" date="2015-05" db="EMBL/GenBank/DDBJ databases">
        <title>Distinctive expansion of gene families associated with plant cell wall degradation and secondary metabolism in the genomes of grapevine trunk pathogens.</title>
        <authorList>
            <person name="Lawrence D.P."/>
            <person name="Travadon R."/>
            <person name="Rolshausen P.E."/>
            <person name="Baumgartner K."/>
        </authorList>
    </citation>
    <scope>NUCLEOTIDE SEQUENCE [LARGE SCALE GENOMIC DNA]</scope>
    <source>
        <strain evidence="5">UCRPC4</strain>
    </source>
</reference>
<dbReference type="InterPro" id="IPR029058">
    <property type="entry name" value="AB_hydrolase_fold"/>
</dbReference>
<dbReference type="Pfam" id="PF22939">
    <property type="entry name" value="WHD_GPIID"/>
    <property type="match status" value="1"/>
</dbReference>
<name>A0A0G2ES79_PHACM</name>
<dbReference type="InterPro" id="IPR027417">
    <property type="entry name" value="P-loop_NTPase"/>
</dbReference>
<evidence type="ECO:0000313" key="6">
    <source>
        <dbReference type="Proteomes" id="UP000053317"/>
    </source>
</evidence>
<dbReference type="EMBL" id="LCWF01000051">
    <property type="protein sequence ID" value="KKY25011.1"/>
    <property type="molecule type" value="Genomic_DNA"/>
</dbReference>
<dbReference type="InterPro" id="IPR011659">
    <property type="entry name" value="WD40"/>
</dbReference>
<keyword evidence="1" id="KW-0677">Repeat</keyword>
<comment type="caution">
    <text evidence="5">The sequence shown here is derived from an EMBL/GenBank/DDBJ whole genome shotgun (WGS) entry which is preliminary data.</text>
</comment>
<dbReference type="Pfam" id="PF07676">
    <property type="entry name" value="PD40"/>
    <property type="match status" value="1"/>
</dbReference>
<evidence type="ECO:0000313" key="5">
    <source>
        <dbReference type="EMBL" id="KKY25011.1"/>
    </source>
</evidence>
<gene>
    <name evidence="5" type="ORF">UCRPC4_g02157</name>
</gene>
<dbReference type="Gene3D" id="2.130.10.10">
    <property type="entry name" value="YVTN repeat-like/Quinoprotein amine dehydrogenase"/>
    <property type="match status" value="2"/>
</dbReference>
<feature type="region of interest" description="Disordered" evidence="2">
    <location>
        <begin position="1"/>
        <end position="45"/>
    </location>
</feature>
<feature type="domain" description="Nephrocystin 3-like N-terminal" evidence="4">
    <location>
        <begin position="393"/>
        <end position="555"/>
    </location>
</feature>
<dbReference type="SUPFAM" id="SSF50998">
    <property type="entry name" value="Quinoprotein alcohol dehydrogenase-like"/>
    <property type="match status" value="1"/>
</dbReference>
<evidence type="ECO:0000259" key="3">
    <source>
        <dbReference type="Pfam" id="PF22939"/>
    </source>
</evidence>
<dbReference type="Pfam" id="PF24883">
    <property type="entry name" value="NPHP3_N"/>
    <property type="match status" value="1"/>
</dbReference>
<dbReference type="PANTHER" id="PTHR10039">
    <property type="entry name" value="AMELOGENIN"/>
    <property type="match status" value="1"/>
</dbReference>
<dbReference type="InterPro" id="IPR011047">
    <property type="entry name" value="Quinoprotein_ADH-like_sf"/>
</dbReference>
<feature type="domain" description="GPI inositol-deacylase winged helix" evidence="3">
    <location>
        <begin position="665"/>
        <end position="738"/>
    </location>
</feature>
<dbReference type="SUPFAM" id="SSF52540">
    <property type="entry name" value="P-loop containing nucleoside triphosphate hydrolases"/>
    <property type="match status" value="1"/>
</dbReference>
<dbReference type="InterPro" id="IPR054471">
    <property type="entry name" value="GPIID_WHD"/>
</dbReference>
<dbReference type="SUPFAM" id="SSF53474">
    <property type="entry name" value="alpha/beta-Hydrolases"/>
    <property type="match status" value="1"/>
</dbReference>
<evidence type="ECO:0000256" key="1">
    <source>
        <dbReference type="ARBA" id="ARBA00022737"/>
    </source>
</evidence>
<dbReference type="Gene3D" id="3.40.50.1820">
    <property type="entry name" value="alpha/beta hydrolase"/>
    <property type="match status" value="1"/>
</dbReference>
<reference evidence="5 6" key="2">
    <citation type="submission" date="2015-05" db="EMBL/GenBank/DDBJ databases">
        <authorList>
            <person name="Morales-Cruz A."/>
            <person name="Amrine K.C."/>
            <person name="Cantu D."/>
        </authorList>
    </citation>
    <scope>NUCLEOTIDE SEQUENCE [LARGE SCALE GENOMIC DNA]</scope>
    <source>
        <strain evidence="5">UCRPC4</strain>
    </source>
</reference>
<dbReference type="Gene3D" id="3.40.50.300">
    <property type="entry name" value="P-loop containing nucleotide triphosphate hydrolases"/>
    <property type="match status" value="1"/>
</dbReference>
<evidence type="ECO:0000256" key="2">
    <source>
        <dbReference type="SAM" id="MobiDB-lite"/>
    </source>
</evidence>
<dbReference type="InterPro" id="IPR001680">
    <property type="entry name" value="WD40_rpt"/>
</dbReference>
<dbReference type="SMART" id="SM00320">
    <property type="entry name" value="WD40"/>
    <property type="match status" value="5"/>
</dbReference>
<accession>A0A0G2ES79</accession>
<dbReference type="InterPro" id="IPR015943">
    <property type="entry name" value="WD40/YVTN_repeat-like_dom_sf"/>
</dbReference>
<keyword evidence="6" id="KW-1185">Reference proteome</keyword>
<proteinExistence type="predicted"/>
<dbReference type="InterPro" id="IPR056884">
    <property type="entry name" value="NPHP3-like_N"/>
</dbReference>
<protein>
    <submittedName>
        <fullName evidence="5">Putative nacht and wd domain protein</fullName>
    </submittedName>
</protein>
<evidence type="ECO:0000259" key="4">
    <source>
        <dbReference type="Pfam" id="PF24883"/>
    </source>
</evidence>
<dbReference type="OrthoDB" id="5308034at2759"/>